<dbReference type="AlphaFoldDB" id="A0A934QYB7"/>
<evidence type="ECO:0000259" key="3">
    <source>
        <dbReference type="Pfam" id="PF07687"/>
    </source>
</evidence>
<dbReference type="SUPFAM" id="SSF53187">
    <property type="entry name" value="Zn-dependent exopeptidases"/>
    <property type="match status" value="1"/>
</dbReference>
<feature type="domain" description="Peptidase M20 dimerisation" evidence="3">
    <location>
        <begin position="195"/>
        <end position="303"/>
    </location>
</feature>
<dbReference type="SUPFAM" id="SSF55031">
    <property type="entry name" value="Bacterial exopeptidase dimerisation domain"/>
    <property type="match status" value="1"/>
</dbReference>
<dbReference type="InterPro" id="IPR050072">
    <property type="entry name" value="Peptidase_M20A"/>
</dbReference>
<dbReference type="Gene3D" id="3.40.630.10">
    <property type="entry name" value="Zn peptidases"/>
    <property type="match status" value="1"/>
</dbReference>
<name>A0A934QYB7_9PSEU</name>
<dbReference type="Proteomes" id="UP000635245">
    <property type="component" value="Unassembled WGS sequence"/>
</dbReference>
<dbReference type="EMBL" id="JAENJH010000007">
    <property type="protein sequence ID" value="MBK1787529.1"/>
    <property type="molecule type" value="Genomic_DNA"/>
</dbReference>
<evidence type="ECO:0000256" key="2">
    <source>
        <dbReference type="ARBA" id="ARBA00022801"/>
    </source>
</evidence>
<organism evidence="4 5">
    <name type="scientific">Prauserella cavernicola</name>
    <dbReference type="NCBI Taxonomy" id="2800127"/>
    <lineage>
        <taxon>Bacteria</taxon>
        <taxon>Bacillati</taxon>
        <taxon>Actinomycetota</taxon>
        <taxon>Actinomycetes</taxon>
        <taxon>Pseudonocardiales</taxon>
        <taxon>Pseudonocardiaceae</taxon>
        <taxon>Prauserella</taxon>
    </lineage>
</organism>
<dbReference type="PANTHER" id="PTHR43808">
    <property type="entry name" value="ACETYLORNITHINE DEACETYLASE"/>
    <property type="match status" value="1"/>
</dbReference>
<protein>
    <submittedName>
        <fullName evidence="4">Peptidase dimerization domain-containing protein</fullName>
    </submittedName>
</protein>
<reference evidence="4" key="1">
    <citation type="submission" date="2020-12" db="EMBL/GenBank/DDBJ databases">
        <title>Prauserella sp. ASG 168, a novel actinomycete isolated from cave rock.</title>
        <authorList>
            <person name="Suriyachadkun C."/>
        </authorList>
    </citation>
    <scope>NUCLEOTIDE SEQUENCE</scope>
    <source>
        <strain evidence="4">ASG 168</strain>
    </source>
</reference>
<dbReference type="InterPro" id="IPR011650">
    <property type="entry name" value="Peptidase_M20_dimer"/>
</dbReference>
<dbReference type="RefSeq" id="WP_200322243.1">
    <property type="nucleotide sequence ID" value="NZ_JAENJH010000007.1"/>
</dbReference>
<proteinExistence type="predicted"/>
<evidence type="ECO:0000313" key="5">
    <source>
        <dbReference type="Proteomes" id="UP000635245"/>
    </source>
</evidence>
<dbReference type="Pfam" id="PF07687">
    <property type="entry name" value="M20_dimer"/>
    <property type="match status" value="1"/>
</dbReference>
<keyword evidence="5" id="KW-1185">Reference proteome</keyword>
<keyword evidence="2" id="KW-0378">Hydrolase</keyword>
<keyword evidence="1" id="KW-0479">Metal-binding</keyword>
<accession>A0A934QYB7</accession>
<sequence length="402" mass="43754">MISETPDTSELDDERYRLAALRRLCRIPSAVPLGPDTLIGPDDPIITEYLRRGPRREFAELGVTGLVELPMNQFAVRFGDGDGPGLAVMAYTPTQHNNLMADPWSGDVRTPHAHGVDEPCVFGQGVSQNKAPQVALLDLARWILEHRPRIRGTLWLMINNEGRSSHACSTAALEALPELPDNVLQLFPTGFQSSVGNRGRVDVTVHIRGRAVHSSRAPRDGRVIDTAAEFVTRLRALDLELRTNVHHRLGGEQAVVYQQTFDPVAPHTLPASATLVVDRRLLPGTAVDAAVDQIRRIAATLDGPDCELVVEPGVVMDPVLLEGRPPVLDALREAGEEHLGQAPPETVYGGSFDAGGPVRLGIPTVMFGLPAEGDLLGDDFVRVSAVHRQSRVLRSAVRRYFA</sequence>
<dbReference type="GO" id="GO:0016787">
    <property type="term" value="F:hydrolase activity"/>
    <property type="evidence" value="ECO:0007669"/>
    <property type="project" value="UniProtKB-KW"/>
</dbReference>
<gene>
    <name evidence="4" type="ORF">JHE00_24655</name>
</gene>
<dbReference type="PANTHER" id="PTHR43808:SF32">
    <property type="entry name" value="ARGE_DAPE-RELATED DEACYLASE"/>
    <property type="match status" value="1"/>
</dbReference>
<evidence type="ECO:0000313" key="4">
    <source>
        <dbReference type="EMBL" id="MBK1787529.1"/>
    </source>
</evidence>
<evidence type="ECO:0000256" key="1">
    <source>
        <dbReference type="ARBA" id="ARBA00022723"/>
    </source>
</evidence>
<dbReference type="InterPro" id="IPR036264">
    <property type="entry name" value="Bact_exopeptidase_dim_dom"/>
</dbReference>
<dbReference type="Gene3D" id="3.30.70.360">
    <property type="match status" value="1"/>
</dbReference>
<comment type="caution">
    <text evidence="4">The sequence shown here is derived from an EMBL/GenBank/DDBJ whole genome shotgun (WGS) entry which is preliminary data.</text>
</comment>